<evidence type="ECO:0000313" key="3">
    <source>
        <dbReference type="WBParaSite" id="SCUD_0000934101-mRNA-1"/>
    </source>
</evidence>
<reference evidence="3" key="1">
    <citation type="submission" date="2016-06" db="UniProtKB">
        <authorList>
            <consortium name="WormBaseParasite"/>
        </authorList>
    </citation>
    <scope>IDENTIFICATION</scope>
</reference>
<dbReference type="PANTHER" id="PTHR47027">
    <property type="entry name" value="REVERSE TRANSCRIPTASE DOMAIN-CONTAINING PROTEIN"/>
    <property type="match status" value="1"/>
</dbReference>
<dbReference type="EMBL" id="UZAK01033177">
    <property type="protein sequence ID" value="VDP35183.1"/>
    <property type="molecule type" value="Genomic_DNA"/>
</dbReference>
<keyword evidence="2" id="KW-1185">Reference proteome</keyword>
<sequence>MLLNRIKDSVDVQLRDQQAGFRNDRLCTDQIAALRIIMEQSTEWNSSLYINFIDYGKAFDIVNRTTLRKLLRYCGVPENIVNILLNSYDGLN</sequence>
<reference evidence="1 2" key="2">
    <citation type="submission" date="2018-11" db="EMBL/GenBank/DDBJ databases">
        <authorList>
            <consortium name="Pathogen Informatics"/>
        </authorList>
    </citation>
    <scope>NUCLEOTIDE SEQUENCE [LARGE SCALE GENOMIC DNA]</scope>
    <source>
        <strain evidence="1">Dakar</strain>
        <strain evidence="2">Dakar, Senegal</strain>
    </source>
</reference>
<dbReference type="WBParaSite" id="SCUD_0000934101-mRNA-1">
    <property type="protein sequence ID" value="SCUD_0000934101-mRNA-1"/>
    <property type="gene ID" value="SCUD_0000934101"/>
</dbReference>
<name>A0A183K2X7_9TREM</name>
<dbReference type="AlphaFoldDB" id="A0A183K2X7"/>
<gene>
    <name evidence="1" type="ORF">SCUD_LOCUS9341</name>
</gene>
<protein>
    <submittedName>
        <fullName evidence="3">Reverse transcriptase domain-containing protein</fullName>
    </submittedName>
</protein>
<proteinExistence type="predicted"/>
<accession>A0A183K2X7</accession>
<dbReference type="PANTHER" id="PTHR47027:SF25">
    <property type="entry name" value="REVERSE TRANSCRIPTASE DOMAIN-CONTAINING PROTEIN"/>
    <property type="match status" value="1"/>
</dbReference>
<organism evidence="3">
    <name type="scientific">Schistosoma curassoni</name>
    <dbReference type="NCBI Taxonomy" id="6186"/>
    <lineage>
        <taxon>Eukaryota</taxon>
        <taxon>Metazoa</taxon>
        <taxon>Spiralia</taxon>
        <taxon>Lophotrochozoa</taxon>
        <taxon>Platyhelminthes</taxon>
        <taxon>Trematoda</taxon>
        <taxon>Digenea</taxon>
        <taxon>Strigeidida</taxon>
        <taxon>Schistosomatoidea</taxon>
        <taxon>Schistosomatidae</taxon>
        <taxon>Schistosoma</taxon>
    </lineage>
</organism>
<evidence type="ECO:0000313" key="2">
    <source>
        <dbReference type="Proteomes" id="UP000279833"/>
    </source>
</evidence>
<dbReference type="Proteomes" id="UP000279833">
    <property type="component" value="Unassembled WGS sequence"/>
</dbReference>
<evidence type="ECO:0000313" key="1">
    <source>
        <dbReference type="EMBL" id="VDP35183.1"/>
    </source>
</evidence>